<feature type="transmembrane region" description="Helical" evidence="2">
    <location>
        <begin position="893"/>
        <end position="913"/>
    </location>
</feature>
<name>A0A397V7L4_9GLOM</name>
<proteinExistence type="predicted"/>
<dbReference type="Proteomes" id="UP000266673">
    <property type="component" value="Unassembled WGS sequence"/>
</dbReference>
<dbReference type="InterPro" id="IPR011044">
    <property type="entry name" value="Quino_amine_DH_bsu"/>
</dbReference>
<evidence type="ECO:0000256" key="2">
    <source>
        <dbReference type="SAM" id="Phobius"/>
    </source>
</evidence>
<keyword evidence="1" id="KW-0677">Repeat</keyword>
<protein>
    <submittedName>
        <fullName evidence="3">Uncharacterized protein</fullName>
    </submittedName>
</protein>
<dbReference type="EMBL" id="QKWP01000542">
    <property type="protein sequence ID" value="RIB18380.1"/>
    <property type="molecule type" value="Genomic_DNA"/>
</dbReference>
<reference evidence="3 4" key="1">
    <citation type="submission" date="2018-06" db="EMBL/GenBank/DDBJ databases">
        <title>Comparative genomics reveals the genomic features of Rhizophagus irregularis, R. cerebriforme, R. diaphanum and Gigaspora rosea, and their symbiotic lifestyle signature.</title>
        <authorList>
            <person name="Morin E."/>
            <person name="San Clemente H."/>
            <person name="Chen E.C.H."/>
            <person name="De La Providencia I."/>
            <person name="Hainaut M."/>
            <person name="Kuo A."/>
            <person name="Kohler A."/>
            <person name="Murat C."/>
            <person name="Tang N."/>
            <person name="Roy S."/>
            <person name="Loubradou J."/>
            <person name="Henrissat B."/>
            <person name="Grigoriev I.V."/>
            <person name="Corradi N."/>
            <person name="Roux C."/>
            <person name="Martin F.M."/>
        </authorList>
    </citation>
    <scope>NUCLEOTIDE SEQUENCE [LARGE SCALE GENOMIC DNA]</scope>
    <source>
        <strain evidence="3 4">DAOM 194757</strain>
    </source>
</reference>
<dbReference type="AlphaFoldDB" id="A0A397V7L4"/>
<dbReference type="PANTHER" id="PTHR10582:SF2">
    <property type="entry name" value="INACTIVE"/>
    <property type="match status" value="1"/>
</dbReference>
<feature type="transmembrane region" description="Helical" evidence="2">
    <location>
        <begin position="815"/>
        <end position="834"/>
    </location>
</feature>
<evidence type="ECO:0000256" key="1">
    <source>
        <dbReference type="ARBA" id="ARBA00022737"/>
    </source>
</evidence>
<dbReference type="GO" id="GO:0005216">
    <property type="term" value="F:monoatomic ion channel activity"/>
    <property type="evidence" value="ECO:0007669"/>
    <property type="project" value="InterPro"/>
</dbReference>
<feature type="transmembrane region" description="Helical" evidence="2">
    <location>
        <begin position="764"/>
        <end position="784"/>
    </location>
</feature>
<evidence type="ECO:0000313" key="3">
    <source>
        <dbReference type="EMBL" id="RIB18380.1"/>
    </source>
</evidence>
<keyword evidence="4" id="KW-1185">Reference proteome</keyword>
<dbReference type="PANTHER" id="PTHR10582">
    <property type="entry name" value="TRANSIENT RECEPTOR POTENTIAL ION CHANNEL PROTEIN"/>
    <property type="match status" value="1"/>
</dbReference>
<accession>A0A397V7L4</accession>
<sequence length="1067" mass="124624">MEPPEQHIQITEDLEDFIPHNGKPLAGKLLMIILMICKQLKHENTILQHHVDFVKCPELFINEKYKNFDEYGYSKFFAVSDNKLVSMLIFRNDDGRSKIGIFNFEKREQCLPSPLGFKLELECLAFLKEGDLIIISISPARKACAYIFTENNSSKLIHKSTIKLGFWGAENTNIFISPKGKIFIYDNGLGSITKWDIKTLAFEAYFLFDPGYDVKDIKFSDDEDELLLFVHGTKFASIRNNFPCLTVYLAKNGMKFATYTYKKKIVINAFYLIGFKIGARLLIISQDQKNNSKIYELRDPFTNSDPVDATKLFICSDQQNQIQYPCTVKFDKIIGFIGENLVIKKLIPDEEKWISYLRETLKDFNNIFISSVKENILKNILKLLNDWDELLQEEITNNLLFEKYLVKWTLQCDKNRSILKAQSLKTEPYNSNSVDIYPYYFKSGTKFVIRCECLDNDDLVIFTTIGVMIWKFSIEKGIQLIYFWQNSGISKIFKTPNYFFPPPSYLYILENLINQSFPFVQHDDDSEKFFFEEMIDKHIEDECFFMLYGEELIKASIYKKNIVLQKLCNKCISFIFENNETIFPNIYLLRIISQSAPEIAEKNPIFFADFIMKISFFCIFDQFFLENSLEIRVPFSHLQHYGNYSKLSKLTYLDSDYYLMYFVEKNSLFLLTFPLPKFVIYPENYNFWNELLYPETSGFSELDDVSIYNTWNGEALINFKWNTFGFWHLIFELRQFIYSPLTYIYSPWNYFDLGAYLSATITSISWLLTGSFSSWAITFSTLLLELKFISFFRATSFVGGYFAMIIGVAQRIFSFLIILGMIIFAFAHTLHLLLRPTIDVSLDYPSYSSDPNDPWNLVTTYNPITSNNVIEENPSLIELPDANTNMFMWLDSAIFAVYILLTGDSTPLSYWVLRENLPLIILMFLFSFFTTIYLMNLFIGLLGNEIENINYKASFLILRAEVLAEIELFYLLPYQRRKYNWFPETFFYLVNINEVRELIREINSDDWGLVKPFISKAVLNVINENSATTLFVGVDNSAYTLFSSRFDNEPLSDRMPSPSQSRATSSS</sequence>
<keyword evidence="2" id="KW-0472">Membrane</keyword>
<feature type="transmembrane region" description="Helical" evidence="2">
    <location>
        <begin position="791"/>
        <end position="809"/>
    </location>
</feature>
<organism evidence="3 4">
    <name type="scientific">Gigaspora rosea</name>
    <dbReference type="NCBI Taxonomy" id="44941"/>
    <lineage>
        <taxon>Eukaryota</taxon>
        <taxon>Fungi</taxon>
        <taxon>Fungi incertae sedis</taxon>
        <taxon>Mucoromycota</taxon>
        <taxon>Glomeromycotina</taxon>
        <taxon>Glomeromycetes</taxon>
        <taxon>Diversisporales</taxon>
        <taxon>Gigasporaceae</taxon>
        <taxon>Gigaspora</taxon>
    </lineage>
</organism>
<dbReference type="InterPro" id="IPR024862">
    <property type="entry name" value="TRPV"/>
</dbReference>
<dbReference type="OrthoDB" id="2435626at2759"/>
<comment type="caution">
    <text evidence="3">The sequence shown here is derived from an EMBL/GenBank/DDBJ whole genome shotgun (WGS) entry which is preliminary data.</text>
</comment>
<keyword evidence="2" id="KW-1133">Transmembrane helix</keyword>
<dbReference type="GO" id="GO:0098703">
    <property type="term" value="P:calcium ion import across plasma membrane"/>
    <property type="evidence" value="ECO:0007669"/>
    <property type="project" value="TreeGrafter"/>
</dbReference>
<keyword evidence="2" id="KW-0812">Transmembrane</keyword>
<evidence type="ECO:0000313" key="4">
    <source>
        <dbReference type="Proteomes" id="UP000266673"/>
    </source>
</evidence>
<dbReference type="GO" id="GO:0005886">
    <property type="term" value="C:plasma membrane"/>
    <property type="evidence" value="ECO:0007669"/>
    <property type="project" value="TreeGrafter"/>
</dbReference>
<dbReference type="SUPFAM" id="SSF50969">
    <property type="entry name" value="YVTN repeat-like/Quinoprotein amine dehydrogenase"/>
    <property type="match status" value="1"/>
</dbReference>
<feature type="transmembrane region" description="Helical" evidence="2">
    <location>
        <begin position="919"/>
        <end position="942"/>
    </location>
</feature>
<gene>
    <name evidence="3" type="ORF">C2G38_2245813</name>
</gene>